<dbReference type="AlphaFoldDB" id="A0A0M4MVR0"/>
<evidence type="ECO:0000313" key="2">
    <source>
        <dbReference type="Proteomes" id="UP000056502"/>
    </source>
</evidence>
<name>A0A0M4MVR0_LEPIR</name>
<proteinExistence type="predicted"/>
<sequence length="39" mass="4619">MNKLKHLSFDCIFKVIVLKLSKTIFELDSNLENFCNFPK</sequence>
<reference evidence="1 2" key="1">
    <citation type="journal article" date="2015" name="Genome Announc.">
        <title>Whole-Genome Sequence of Leptospira interrogans Serovar Hardjo Subtype Hardjoprajitno Strain Norma, Isolated from Cattle in a Leptospirosis Outbreak in Brazil.</title>
        <authorList>
            <person name="Cosate M.R."/>
            <person name="Soares S.C."/>
            <person name="Mendes T.A."/>
            <person name="Raittz R.T."/>
            <person name="Moreira E.C."/>
            <person name="Leite R."/>
            <person name="Fernandes G.R."/>
            <person name="Haddad J.P."/>
            <person name="Ortega J.M."/>
        </authorList>
    </citation>
    <scope>NUCLEOTIDE SEQUENCE [LARGE SCALE GENOMIC DNA]</scope>
    <source>
        <strain evidence="1 2">Norma</strain>
    </source>
</reference>
<organism evidence="1">
    <name type="scientific">Leptospira interrogans serovar Hardjo str. Norma</name>
    <dbReference type="NCBI Taxonomy" id="1279460"/>
    <lineage>
        <taxon>Bacteria</taxon>
        <taxon>Pseudomonadati</taxon>
        <taxon>Spirochaetota</taxon>
        <taxon>Spirochaetia</taxon>
        <taxon>Leptospirales</taxon>
        <taxon>Leptospiraceae</taxon>
        <taxon>Leptospira</taxon>
    </lineage>
</organism>
<evidence type="ECO:0000313" key="1">
    <source>
        <dbReference type="EMBL" id="ALE40383.1"/>
    </source>
</evidence>
<protein>
    <submittedName>
        <fullName evidence="1">Uncharacterized protein</fullName>
    </submittedName>
</protein>
<accession>A0A0M4MVR0</accession>
<dbReference type="Proteomes" id="UP000056502">
    <property type="component" value="Chromosome I"/>
</dbReference>
<dbReference type="EMBL" id="CP012603">
    <property type="protein sequence ID" value="ALE40383.1"/>
    <property type="molecule type" value="Genomic_DNA"/>
</dbReference>
<gene>
    <name evidence="1" type="ORF">G436_3225</name>
</gene>